<evidence type="ECO:0000313" key="3">
    <source>
        <dbReference type="Proteomes" id="UP000092445"/>
    </source>
</evidence>
<proteinExistence type="predicted"/>
<evidence type="ECO:0000256" key="1">
    <source>
        <dbReference type="SAM" id="Phobius"/>
    </source>
</evidence>
<reference evidence="3" key="1">
    <citation type="submission" date="2014-03" db="EMBL/GenBank/DDBJ databases">
        <authorList>
            <person name="Aksoy S."/>
            <person name="Warren W."/>
            <person name="Wilson R.K."/>
        </authorList>
    </citation>
    <scope>NUCLEOTIDE SEQUENCE [LARGE SCALE GENOMIC DNA]</scope>
    <source>
        <strain evidence="3">IAEA</strain>
    </source>
</reference>
<dbReference type="AlphaFoldDB" id="A0A1A9Z5P3"/>
<protein>
    <submittedName>
        <fullName evidence="2">Uncharacterized protein</fullName>
    </submittedName>
</protein>
<accession>A0A1A9Z5P3</accession>
<dbReference type="Proteomes" id="UP000092445">
    <property type="component" value="Unassembled WGS sequence"/>
</dbReference>
<keyword evidence="1" id="KW-0812">Transmembrane</keyword>
<sequence>MPLGPKFHVKVAYWRRNSFVYLYCVPNVHQKGFPVLAVSVVSVNLPIFAVAYMTFYNFYRPRMPQFSRIPQIVSHPSLTALSFVDPSQTKSNSFRSYQHWPLRIV</sequence>
<keyword evidence="1" id="KW-1133">Transmembrane helix</keyword>
<organism evidence="2 3">
    <name type="scientific">Glossina pallidipes</name>
    <name type="common">Tsetse fly</name>
    <dbReference type="NCBI Taxonomy" id="7398"/>
    <lineage>
        <taxon>Eukaryota</taxon>
        <taxon>Metazoa</taxon>
        <taxon>Ecdysozoa</taxon>
        <taxon>Arthropoda</taxon>
        <taxon>Hexapoda</taxon>
        <taxon>Insecta</taxon>
        <taxon>Pterygota</taxon>
        <taxon>Neoptera</taxon>
        <taxon>Endopterygota</taxon>
        <taxon>Diptera</taxon>
        <taxon>Brachycera</taxon>
        <taxon>Muscomorpha</taxon>
        <taxon>Hippoboscoidea</taxon>
        <taxon>Glossinidae</taxon>
        <taxon>Glossina</taxon>
    </lineage>
</organism>
<evidence type="ECO:0000313" key="2">
    <source>
        <dbReference type="EnsemblMetazoa" id="GPAI004614-PA"/>
    </source>
</evidence>
<feature type="transmembrane region" description="Helical" evidence="1">
    <location>
        <begin position="35"/>
        <end position="59"/>
    </location>
</feature>
<dbReference type="EnsemblMetazoa" id="GPAI004614-RA">
    <property type="protein sequence ID" value="GPAI004614-PA"/>
    <property type="gene ID" value="GPAI004614"/>
</dbReference>
<dbReference type="VEuPathDB" id="VectorBase:GPAI004614"/>
<reference evidence="2" key="2">
    <citation type="submission" date="2020-05" db="UniProtKB">
        <authorList>
            <consortium name="EnsemblMetazoa"/>
        </authorList>
    </citation>
    <scope>IDENTIFICATION</scope>
    <source>
        <strain evidence="2">IAEA</strain>
    </source>
</reference>
<name>A0A1A9Z5P3_GLOPL</name>
<keyword evidence="1" id="KW-0472">Membrane</keyword>
<keyword evidence="3" id="KW-1185">Reference proteome</keyword>